<dbReference type="PANTHER" id="PTHR11527">
    <property type="entry name" value="HEAT-SHOCK PROTEIN 20 FAMILY MEMBER"/>
    <property type="match status" value="1"/>
</dbReference>
<evidence type="ECO:0000259" key="2">
    <source>
        <dbReference type="PROSITE" id="PS01031"/>
    </source>
</evidence>
<dbReference type="Pfam" id="PF00011">
    <property type="entry name" value="HSP20"/>
    <property type="match status" value="1"/>
</dbReference>
<proteinExistence type="predicted"/>
<reference evidence="3" key="1">
    <citation type="submission" date="2019-06" db="EMBL/GenBank/DDBJ databases">
        <authorList>
            <person name="Murdoch R.W."/>
            <person name="Fathepure B."/>
        </authorList>
    </citation>
    <scope>NUCLEOTIDE SEQUENCE</scope>
</reference>
<evidence type="ECO:0000313" key="3">
    <source>
        <dbReference type="EMBL" id="QEA08007.1"/>
    </source>
</evidence>
<dbReference type="CDD" id="cd06464">
    <property type="entry name" value="ACD_sHsps-like"/>
    <property type="match status" value="1"/>
</dbReference>
<dbReference type="SUPFAM" id="SSF49764">
    <property type="entry name" value="HSP20-like chaperones"/>
    <property type="match status" value="1"/>
</dbReference>
<dbReference type="InterPro" id="IPR002068">
    <property type="entry name" value="A-crystallin/Hsp20_dom"/>
</dbReference>
<accession>A0A5B8RLU2</accession>
<sequence>MKPIRRIGRDDNPIDRFKNELDNVFQRFFDDPFFWRDNSSRSFSPSLNVEEKADRYVVEAEVPGMDPNEIELEMNGNALTIKGERKRQDSQSDDERNMHVEESSYGSFQRSFTLPDNIDADRIQAESRNGVLYIDVPKDQSRSRRIDIQSRD</sequence>
<dbReference type="PROSITE" id="PS01031">
    <property type="entry name" value="SHSP"/>
    <property type="match status" value="1"/>
</dbReference>
<dbReference type="AlphaFoldDB" id="A0A5B8RLU2"/>
<gene>
    <name evidence="3" type="primary">hspA</name>
    <name evidence="3" type="ORF">KBTEX_04375</name>
</gene>
<protein>
    <submittedName>
        <fullName evidence="3">Spore protein SP21</fullName>
    </submittedName>
</protein>
<dbReference type="EMBL" id="MN079593">
    <property type="protein sequence ID" value="QEA08007.1"/>
    <property type="molecule type" value="Genomic_DNA"/>
</dbReference>
<dbReference type="InterPro" id="IPR031107">
    <property type="entry name" value="Small_HSP"/>
</dbReference>
<feature type="region of interest" description="Disordered" evidence="1">
    <location>
        <begin position="80"/>
        <end position="112"/>
    </location>
</feature>
<evidence type="ECO:0000256" key="1">
    <source>
        <dbReference type="SAM" id="MobiDB-lite"/>
    </source>
</evidence>
<feature type="compositionally biased region" description="Basic and acidic residues" evidence="1">
    <location>
        <begin position="82"/>
        <end position="102"/>
    </location>
</feature>
<organism evidence="3">
    <name type="scientific">uncultured organism</name>
    <dbReference type="NCBI Taxonomy" id="155900"/>
    <lineage>
        <taxon>unclassified sequences</taxon>
        <taxon>environmental samples</taxon>
    </lineage>
</organism>
<name>A0A5B8RLU2_9ZZZZ</name>
<dbReference type="InterPro" id="IPR008978">
    <property type="entry name" value="HSP20-like_chaperone"/>
</dbReference>
<feature type="domain" description="SHSP" evidence="2">
    <location>
        <begin position="38"/>
        <end position="151"/>
    </location>
</feature>
<dbReference type="Gene3D" id="2.60.40.790">
    <property type="match status" value="1"/>
</dbReference>